<name>A0A1Y5SJM7_9RHOB</name>
<evidence type="ECO:0000313" key="8">
    <source>
        <dbReference type="EMBL" id="SLN42206.1"/>
    </source>
</evidence>
<dbReference type="SUPFAM" id="SSF56014">
    <property type="entry name" value="Nitrite and sulphite reductase 4Fe-4S domain-like"/>
    <property type="match status" value="1"/>
</dbReference>
<dbReference type="PANTHER" id="PTHR32439">
    <property type="entry name" value="FERREDOXIN--NITRITE REDUCTASE, CHLOROPLASTIC"/>
    <property type="match status" value="1"/>
</dbReference>
<keyword evidence="6" id="KW-0411">Iron-sulfur</keyword>
<dbReference type="InterPro" id="IPR051329">
    <property type="entry name" value="NIR_SIR_4Fe-4S"/>
</dbReference>
<evidence type="ECO:0000256" key="1">
    <source>
        <dbReference type="ARBA" id="ARBA00022485"/>
    </source>
</evidence>
<dbReference type="AlphaFoldDB" id="A0A1Y5SJM7"/>
<dbReference type="GO" id="GO:0016491">
    <property type="term" value="F:oxidoreductase activity"/>
    <property type="evidence" value="ECO:0007669"/>
    <property type="project" value="UniProtKB-KW"/>
</dbReference>
<dbReference type="Gene3D" id="3.90.480.10">
    <property type="entry name" value="Sulfite Reductase Hemoprotein,Domain 2"/>
    <property type="match status" value="1"/>
</dbReference>
<dbReference type="Proteomes" id="UP000193870">
    <property type="component" value="Unassembled WGS sequence"/>
</dbReference>
<accession>A0A1Y5SJM7</accession>
<evidence type="ECO:0000259" key="7">
    <source>
        <dbReference type="Pfam" id="PF03460"/>
    </source>
</evidence>
<dbReference type="PROSITE" id="PS00365">
    <property type="entry name" value="NIR_SIR"/>
    <property type="match status" value="1"/>
</dbReference>
<reference evidence="8 9" key="1">
    <citation type="submission" date="2017-03" db="EMBL/GenBank/DDBJ databases">
        <authorList>
            <person name="Afonso C.L."/>
            <person name="Miller P.J."/>
            <person name="Scott M.A."/>
            <person name="Spackman E."/>
            <person name="Goraichik I."/>
            <person name="Dimitrov K.M."/>
            <person name="Suarez D.L."/>
            <person name="Swayne D.E."/>
        </authorList>
    </citation>
    <scope>NUCLEOTIDE SEQUENCE [LARGE SCALE GENOMIC DNA]</scope>
    <source>
        <strain evidence="8 9">CECT 7066</strain>
    </source>
</reference>
<dbReference type="GO" id="GO:0051539">
    <property type="term" value="F:4 iron, 4 sulfur cluster binding"/>
    <property type="evidence" value="ECO:0007669"/>
    <property type="project" value="UniProtKB-KW"/>
</dbReference>
<dbReference type="InterPro" id="IPR005117">
    <property type="entry name" value="NiRdtase/SiRdtase_haem-b_fer"/>
</dbReference>
<dbReference type="GO" id="GO:0020037">
    <property type="term" value="F:heme binding"/>
    <property type="evidence" value="ECO:0007669"/>
    <property type="project" value="InterPro"/>
</dbReference>
<evidence type="ECO:0000256" key="4">
    <source>
        <dbReference type="ARBA" id="ARBA00023002"/>
    </source>
</evidence>
<dbReference type="Pfam" id="PF03460">
    <property type="entry name" value="NIR_SIR_ferr"/>
    <property type="match status" value="1"/>
</dbReference>
<evidence type="ECO:0000313" key="9">
    <source>
        <dbReference type="Proteomes" id="UP000193870"/>
    </source>
</evidence>
<gene>
    <name evidence="8" type="ORF">PAM7066_01808</name>
</gene>
<evidence type="ECO:0000256" key="6">
    <source>
        <dbReference type="ARBA" id="ARBA00023014"/>
    </source>
</evidence>
<dbReference type="PANTHER" id="PTHR32439:SF9">
    <property type="entry name" value="BLR3264 PROTEIN"/>
    <property type="match status" value="1"/>
</dbReference>
<keyword evidence="1" id="KW-0004">4Fe-4S</keyword>
<keyword evidence="5" id="KW-0408">Iron</keyword>
<sequence length="351" mass="36270">MSVVKGWCPGAWQPMMSGDGLVVRVRPHLARLSRAQALGLAALAAAQGSGIVELTRRGNVQLRGIVDHGAVIAGLAELDLLDPDPDAEARRNVTVAPDWQPGDATQRLADALTRQLAELPPLPAKFGFVIDAGPVRVLDGVPGDVRIERGEAGLILRAEGQPFGRAVDEATAVDAALALAQWFAAHRGEARRMRAASPPGPWDAEVGPVGPVQGFTEGGVAFGQMPAETLAVAAQAAEGIRVTPWRTLLLEGATARPSGMLPPDNPLLKVDACPGAPLCPQASVETRSLARQAHPKGSLHVSGCAKGCARSAPADVTLVGRDGRFDLVIGGRAGDTPAATGLTPQEALDAL</sequence>
<dbReference type="RefSeq" id="WP_245749637.1">
    <property type="nucleotide sequence ID" value="NZ_FOPF01000004.1"/>
</dbReference>
<keyword evidence="2" id="KW-0349">Heme</keyword>
<evidence type="ECO:0000256" key="5">
    <source>
        <dbReference type="ARBA" id="ARBA00023004"/>
    </source>
</evidence>
<organism evidence="8 9">
    <name type="scientific">Palleronia marisminoris</name>
    <dbReference type="NCBI Taxonomy" id="315423"/>
    <lineage>
        <taxon>Bacteria</taxon>
        <taxon>Pseudomonadati</taxon>
        <taxon>Pseudomonadota</taxon>
        <taxon>Alphaproteobacteria</taxon>
        <taxon>Rhodobacterales</taxon>
        <taxon>Roseobacteraceae</taxon>
        <taxon>Palleronia</taxon>
    </lineage>
</organism>
<evidence type="ECO:0000256" key="2">
    <source>
        <dbReference type="ARBA" id="ARBA00022617"/>
    </source>
</evidence>
<proteinExistence type="predicted"/>
<dbReference type="SUPFAM" id="SSF55124">
    <property type="entry name" value="Nitrite/Sulfite reductase N-terminal domain-like"/>
    <property type="match status" value="1"/>
</dbReference>
<dbReference type="InterPro" id="IPR006066">
    <property type="entry name" value="NO2/SO3_Rdtase_FeS/sirohaem_BS"/>
</dbReference>
<dbReference type="Gene3D" id="3.30.413.10">
    <property type="entry name" value="Sulfite Reductase Hemoprotein, domain 1"/>
    <property type="match status" value="2"/>
</dbReference>
<dbReference type="GO" id="GO:0046872">
    <property type="term" value="F:metal ion binding"/>
    <property type="evidence" value="ECO:0007669"/>
    <property type="project" value="UniProtKB-KW"/>
</dbReference>
<keyword evidence="9" id="KW-1185">Reference proteome</keyword>
<dbReference type="EMBL" id="FWFV01000004">
    <property type="protein sequence ID" value="SLN42206.1"/>
    <property type="molecule type" value="Genomic_DNA"/>
</dbReference>
<dbReference type="InterPro" id="IPR036136">
    <property type="entry name" value="Nit/Sulf_reduc_fer-like_dom_sf"/>
</dbReference>
<keyword evidence="3" id="KW-0479">Metal-binding</keyword>
<protein>
    <submittedName>
        <fullName evidence="8">Ferredoxin-nitrite reductase</fullName>
    </submittedName>
</protein>
<keyword evidence="4" id="KW-0560">Oxidoreductase</keyword>
<dbReference type="STRING" id="315423.SAMN04488020_104186"/>
<dbReference type="InterPro" id="IPR045854">
    <property type="entry name" value="NO2/SO3_Rdtase_4Fe4S_sf"/>
</dbReference>
<feature type="domain" description="Nitrite/Sulfite reductase ferredoxin-like" evidence="7">
    <location>
        <begin position="15"/>
        <end position="67"/>
    </location>
</feature>
<evidence type="ECO:0000256" key="3">
    <source>
        <dbReference type="ARBA" id="ARBA00022723"/>
    </source>
</evidence>